<accession>A0A7S0PWZ6</accession>
<protein>
    <submittedName>
        <fullName evidence="2">Uncharacterized protein</fullName>
    </submittedName>
</protein>
<keyword evidence="1" id="KW-1133">Transmembrane helix</keyword>
<dbReference type="EMBL" id="HBEY01008554">
    <property type="protein sequence ID" value="CAD8600840.1"/>
    <property type="molecule type" value="Transcribed_RNA"/>
</dbReference>
<organism evidence="2">
    <name type="scientific">Coccolithus braarudii</name>
    <dbReference type="NCBI Taxonomy" id="221442"/>
    <lineage>
        <taxon>Eukaryota</taxon>
        <taxon>Haptista</taxon>
        <taxon>Haptophyta</taxon>
        <taxon>Prymnesiophyceae</taxon>
        <taxon>Coccolithales</taxon>
        <taxon>Coccolithaceae</taxon>
        <taxon>Coccolithus</taxon>
    </lineage>
</organism>
<keyword evidence="1" id="KW-0472">Membrane</keyword>
<gene>
    <name evidence="2" type="ORF">CPEL01642_LOCUS4170</name>
</gene>
<keyword evidence="1" id="KW-0812">Transmembrane</keyword>
<proteinExistence type="predicted"/>
<evidence type="ECO:0000313" key="2">
    <source>
        <dbReference type="EMBL" id="CAD8600840.1"/>
    </source>
</evidence>
<sequence length="106" mass="10999">MLQGQRTLGVQPSVFAKSNQGRASAHRLIGEPSTGGTLEQQLVLDLAMNYILLLVVVVAADIGGGGGLGLLPLAPPLVAPPLLLPLGQPLRDVVVHRGPLCEWAPL</sequence>
<evidence type="ECO:0000256" key="1">
    <source>
        <dbReference type="SAM" id="Phobius"/>
    </source>
</evidence>
<reference evidence="2" key="1">
    <citation type="submission" date="2021-01" db="EMBL/GenBank/DDBJ databases">
        <authorList>
            <person name="Corre E."/>
            <person name="Pelletier E."/>
            <person name="Niang G."/>
            <person name="Scheremetjew M."/>
            <person name="Finn R."/>
            <person name="Kale V."/>
            <person name="Holt S."/>
            <person name="Cochrane G."/>
            <person name="Meng A."/>
            <person name="Brown T."/>
            <person name="Cohen L."/>
        </authorList>
    </citation>
    <scope>NUCLEOTIDE SEQUENCE</scope>
    <source>
        <strain evidence="2">PLY182g</strain>
    </source>
</reference>
<dbReference type="AlphaFoldDB" id="A0A7S0PWZ6"/>
<feature type="transmembrane region" description="Helical" evidence="1">
    <location>
        <begin position="50"/>
        <end position="74"/>
    </location>
</feature>
<name>A0A7S0PWZ6_9EUKA</name>